<feature type="signal peptide" evidence="9">
    <location>
        <begin position="1"/>
        <end position="17"/>
    </location>
</feature>
<proteinExistence type="predicted"/>
<evidence type="ECO:0000256" key="4">
    <source>
        <dbReference type="ARBA" id="ARBA00022927"/>
    </source>
</evidence>
<keyword evidence="7" id="KW-0472">Membrane</keyword>
<dbReference type="PANTHER" id="PTHR35512">
    <property type="entry name" value="OS11G0550900 PROTEIN"/>
    <property type="match status" value="1"/>
</dbReference>
<reference evidence="10" key="1">
    <citation type="submission" date="2022-07" db="EMBL/GenBank/DDBJ databases">
        <authorList>
            <person name="Macas J."/>
            <person name="Novak P."/>
            <person name="Neumann P."/>
        </authorList>
    </citation>
    <scope>NUCLEOTIDE SEQUENCE</scope>
</reference>
<feature type="region of interest" description="Disordered" evidence="8">
    <location>
        <begin position="95"/>
        <end position="141"/>
    </location>
</feature>
<gene>
    <name evidence="10" type="ORF">CEPIT_LOCUS1198</name>
</gene>
<evidence type="ECO:0000256" key="1">
    <source>
        <dbReference type="ARBA" id="ARBA00004167"/>
    </source>
</evidence>
<sequence length="231" mass="24847">MLGFSYGELFLLLGATAALIGPKDLPVIARTAGRLSGRAIGYVQMARGQFESVMQQTQARQVHKELQDTIAQLEAIRHEIRTISFVNPGPLTTRLVDNIKNHPPTAGAGTSVENGPEKSESKGTTISNTPKDCNFKPSTPSDMNSQATAYAKLAEITLLKPKYENCEALDEVPDKSGNLVLPVSAKSAGLLPDHTAEAKGSDIVLEAIIEADVAQNAKKFFSQPQNQMKCE</sequence>
<protein>
    <recommendedName>
        <fullName evidence="12">Sec-independent protein translocase protein TatB</fullName>
    </recommendedName>
</protein>
<dbReference type="Pfam" id="PF02416">
    <property type="entry name" value="TatA_B_E"/>
    <property type="match status" value="1"/>
</dbReference>
<organism evidence="10 11">
    <name type="scientific">Cuscuta epithymum</name>
    <dbReference type="NCBI Taxonomy" id="186058"/>
    <lineage>
        <taxon>Eukaryota</taxon>
        <taxon>Viridiplantae</taxon>
        <taxon>Streptophyta</taxon>
        <taxon>Embryophyta</taxon>
        <taxon>Tracheophyta</taxon>
        <taxon>Spermatophyta</taxon>
        <taxon>Magnoliopsida</taxon>
        <taxon>eudicotyledons</taxon>
        <taxon>Gunneridae</taxon>
        <taxon>Pentapetalae</taxon>
        <taxon>asterids</taxon>
        <taxon>lamiids</taxon>
        <taxon>Solanales</taxon>
        <taxon>Convolvulaceae</taxon>
        <taxon>Cuscuteae</taxon>
        <taxon>Cuscuta</taxon>
        <taxon>Cuscuta subgen. Cuscuta</taxon>
    </lineage>
</organism>
<dbReference type="PANTHER" id="PTHR35512:SF1">
    <property type="entry name" value="OS11G0550900 PROTEIN"/>
    <property type="match status" value="1"/>
</dbReference>
<name>A0AAV0C2G2_9ASTE</name>
<keyword evidence="4" id="KW-0653">Protein transport</keyword>
<evidence type="ECO:0000313" key="11">
    <source>
        <dbReference type="Proteomes" id="UP001152523"/>
    </source>
</evidence>
<dbReference type="EMBL" id="CAMAPF010000007">
    <property type="protein sequence ID" value="CAH9058053.1"/>
    <property type="molecule type" value="Genomic_DNA"/>
</dbReference>
<evidence type="ECO:0000256" key="8">
    <source>
        <dbReference type="SAM" id="MobiDB-lite"/>
    </source>
</evidence>
<accession>A0AAV0C2G2</accession>
<keyword evidence="5" id="KW-1133">Transmembrane helix</keyword>
<keyword evidence="11" id="KW-1185">Reference proteome</keyword>
<comment type="subcellular location">
    <subcellularLocation>
        <location evidence="1">Membrane</location>
        <topology evidence="1">Single-pass membrane protein</topology>
    </subcellularLocation>
</comment>
<evidence type="ECO:0000313" key="10">
    <source>
        <dbReference type="EMBL" id="CAH9058053.1"/>
    </source>
</evidence>
<keyword evidence="9" id="KW-0732">Signal</keyword>
<keyword evidence="2" id="KW-0813">Transport</keyword>
<evidence type="ECO:0000256" key="3">
    <source>
        <dbReference type="ARBA" id="ARBA00022692"/>
    </source>
</evidence>
<evidence type="ECO:0000256" key="7">
    <source>
        <dbReference type="ARBA" id="ARBA00023136"/>
    </source>
</evidence>
<dbReference type="InterPro" id="IPR003369">
    <property type="entry name" value="TatA/B/E"/>
</dbReference>
<comment type="caution">
    <text evidence="10">The sequence shown here is derived from an EMBL/GenBank/DDBJ whole genome shotgun (WGS) entry which is preliminary data.</text>
</comment>
<dbReference type="AlphaFoldDB" id="A0AAV0C2G2"/>
<evidence type="ECO:0000256" key="9">
    <source>
        <dbReference type="SAM" id="SignalP"/>
    </source>
</evidence>
<evidence type="ECO:0008006" key="12">
    <source>
        <dbReference type="Google" id="ProtNLM"/>
    </source>
</evidence>
<keyword evidence="3" id="KW-0812">Transmembrane</keyword>
<dbReference type="Proteomes" id="UP001152523">
    <property type="component" value="Unassembled WGS sequence"/>
</dbReference>
<evidence type="ECO:0000256" key="5">
    <source>
        <dbReference type="ARBA" id="ARBA00022989"/>
    </source>
</evidence>
<evidence type="ECO:0000256" key="2">
    <source>
        <dbReference type="ARBA" id="ARBA00022448"/>
    </source>
</evidence>
<evidence type="ECO:0000256" key="6">
    <source>
        <dbReference type="ARBA" id="ARBA00023010"/>
    </source>
</evidence>
<feature type="compositionally biased region" description="Polar residues" evidence="8">
    <location>
        <begin position="122"/>
        <end position="141"/>
    </location>
</feature>
<keyword evidence="6" id="KW-0811">Translocation</keyword>
<feature type="chain" id="PRO_5043975987" description="Sec-independent protein translocase protein TatB" evidence="9">
    <location>
        <begin position="18"/>
        <end position="231"/>
    </location>
</feature>